<keyword evidence="2" id="KW-1185">Reference proteome</keyword>
<gene>
    <name evidence="1" type="ORF">V8G57_11545</name>
</gene>
<dbReference type="Pfam" id="PF18928">
    <property type="entry name" value="DUF5677"/>
    <property type="match status" value="1"/>
</dbReference>
<organism evidence="1 2">
    <name type="scientific">Collimonas rhizosphaerae</name>
    <dbReference type="NCBI Taxonomy" id="3126357"/>
    <lineage>
        <taxon>Bacteria</taxon>
        <taxon>Pseudomonadati</taxon>
        <taxon>Pseudomonadota</taxon>
        <taxon>Betaproteobacteria</taxon>
        <taxon>Burkholderiales</taxon>
        <taxon>Oxalobacteraceae</taxon>
        <taxon>Collimonas</taxon>
    </lineage>
</organism>
<dbReference type="EMBL" id="JBANDC010000007">
    <property type="protein sequence ID" value="MEM4988021.1"/>
    <property type="molecule type" value="Genomic_DNA"/>
</dbReference>
<evidence type="ECO:0000313" key="1">
    <source>
        <dbReference type="EMBL" id="MEM4988021.1"/>
    </source>
</evidence>
<proteinExistence type="predicted"/>
<sequence length="245" mass="27273">MTKIEQLRGVAEDVIVQFDTLVAAWHVADSNEARVTAALALTVGEQFHSMLCLIDNNCETHAAAPIRSMLEGVADIILLTRDPRYLEQLRFDNAKADNSTIANYRDSIAADIPAEMASEIASVLKYASATRDSLKEEGFKRQTREEKFQLTQNEYLYAAYGVMCAFVHPNLTSLSSRHMHNVEGVYKLVYRAPPNAKVVSMLLSIGIYVLTRLIELTCHFTDLAAENVQAIAKNIDDRHDIAVAN</sequence>
<dbReference type="InterPro" id="IPR043733">
    <property type="entry name" value="DUF5677"/>
</dbReference>
<name>A0ABU9PVL0_9BURK</name>
<dbReference type="Proteomes" id="UP001495910">
    <property type="component" value="Unassembled WGS sequence"/>
</dbReference>
<accession>A0ABU9PVL0</accession>
<dbReference type="RefSeq" id="WP_092399441.1">
    <property type="nucleotide sequence ID" value="NZ_JBANDC010000007.1"/>
</dbReference>
<protein>
    <submittedName>
        <fullName evidence="1">DUF5677 domain-containing protein</fullName>
    </submittedName>
</protein>
<comment type="caution">
    <text evidence="1">The sequence shown here is derived from an EMBL/GenBank/DDBJ whole genome shotgun (WGS) entry which is preliminary data.</text>
</comment>
<reference evidence="1 2" key="1">
    <citation type="submission" date="2024-02" db="EMBL/GenBank/DDBJ databases">
        <title>Draft genome sequence of Collimonas sp. strain H4R21, an effective mineral-weathering bacterial strain isolated from the beech rhizosphere.</title>
        <authorList>
            <person name="Morin E."/>
            <person name="Uroz S."/>
            <person name="Leveau J.H.J."/>
            <person name="Kumar R."/>
            <person name="Rey M.W."/>
            <person name="Pham J."/>
        </authorList>
    </citation>
    <scope>NUCLEOTIDE SEQUENCE [LARGE SCALE GENOMIC DNA]</scope>
    <source>
        <strain evidence="1 2">H4R21</strain>
    </source>
</reference>
<evidence type="ECO:0000313" key="2">
    <source>
        <dbReference type="Proteomes" id="UP001495910"/>
    </source>
</evidence>